<dbReference type="EMBL" id="VSSQ01000751">
    <property type="protein sequence ID" value="MPM00766.1"/>
    <property type="molecule type" value="Genomic_DNA"/>
</dbReference>
<accession>A0A644WAE5</accession>
<name>A0A644WAE5_9ZZZZ</name>
<evidence type="ECO:0000313" key="1">
    <source>
        <dbReference type="EMBL" id="MPM00766.1"/>
    </source>
</evidence>
<proteinExistence type="predicted"/>
<comment type="caution">
    <text evidence="1">The sequence shown here is derived from an EMBL/GenBank/DDBJ whole genome shotgun (WGS) entry which is preliminary data.</text>
</comment>
<organism evidence="1">
    <name type="scientific">bioreactor metagenome</name>
    <dbReference type="NCBI Taxonomy" id="1076179"/>
    <lineage>
        <taxon>unclassified sequences</taxon>
        <taxon>metagenomes</taxon>
        <taxon>ecological metagenomes</taxon>
    </lineage>
</organism>
<protein>
    <submittedName>
        <fullName evidence="1">Uncharacterized protein</fullName>
    </submittedName>
</protein>
<gene>
    <name evidence="1" type="ORF">SDC9_46996</name>
</gene>
<dbReference type="AlphaFoldDB" id="A0A644WAE5"/>
<reference evidence="1" key="1">
    <citation type="submission" date="2019-08" db="EMBL/GenBank/DDBJ databases">
        <authorList>
            <person name="Kucharzyk K."/>
            <person name="Murdoch R.W."/>
            <person name="Higgins S."/>
            <person name="Loffler F."/>
        </authorList>
    </citation>
    <scope>NUCLEOTIDE SEQUENCE</scope>
</reference>
<sequence length="270" mass="31583">MGVVETIQQRIQKLGWKQGQVFDGALKDVLVSHATEQFSWVNEADACILFSQDCDLQHHSLENEPFVEFLCAQSIEACDINLRYGKNPRRLHVEDRGGTFFHVQMAHRIRIPRNLIDENFPVSDKELTTESLSTLVSWLSKRYSRPAFPDLFNTYLSKNKKLDNKLTELNKSFPSIKRFFFKLDPFSEIPPTDVYNLEIRILLQGSSFDVDLGLDKKEYIERVVEELFSGPHIRIKDVCCSYENEITLFELSYYKIWDKEYLSSRYGFVQ</sequence>